<gene>
    <name evidence="1" type="ORF">C1H46_000898</name>
</gene>
<evidence type="ECO:0000313" key="1">
    <source>
        <dbReference type="EMBL" id="TQE13567.1"/>
    </source>
</evidence>
<organism evidence="1 2">
    <name type="scientific">Malus baccata</name>
    <name type="common">Siberian crab apple</name>
    <name type="synonym">Pyrus baccata</name>
    <dbReference type="NCBI Taxonomy" id="106549"/>
    <lineage>
        <taxon>Eukaryota</taxon>
        <taxon>Viridiplantae</taxon>
        <taxon>Streptophyta</taxon>
        <taxon>Embryophyta</taxon>
        <taxon>Tracheophyta</taxon>
        <taxon>Spermatophyta</taxon>
        <taxon>Magnoliopsida</taxon>
        <taxon>eudicotyledons</taxon>
        <taxon>Gunneridae</taxon>
        <taxon>Pentapetalae</taxon>
        <taxon>rosids</taxon>
        <taxon>fabids</taxon>
        <taxon>Rosales</taxon>
        <taxon>Rosaceae</taxon>
        <taxon>Amygdaloideae</taxon>
        <taxon>Maleae</taxon>
        <taxon>Malus</taxon>
    </lineage>
</organism>
<sequence>MAGWRGPWKALPLKLRWISEERWQICGGIWLERLQRERSRETEGMRRKKDKVLSWFWGCREGVG</sequence>
<proteinExistence type="predicted"/>
<evidence type="ECO:0000313" key="2">
    <source>
        <dbReference type="Proteomes" id="UP000315295"/>
    </source>
</evidence>
<name>A0A540NRC2_MALBA</name>
<accession>A0A540NRC2</accession>
<dbReference type="Proteomes" id="UP000315295">
    <property type="component" value="Unassembled WGS sequence"/>
</dbReference>
<dbReference type="EMBL" id="VIEB01000010">
    <property type="protein sequence ID" value="TQE13567.1"/>
    <property type="molecule type" value="Genomic_DNA"/>
</dbReference>
<dbReference type="AlphaFoldDB" id="A0A540NRC2"/>
<comment type="caution">
    <text evidence="1">The sequence shown here is derived from an EMBL/GenBank/DDBJ whole genome shotgun (WGS) entry which is preliminary data.</text>
</comment>
<protein>
    <submittedName>
        <fullName evidence="1">Uncharacterized protein</fullName>
    </submittedName>
</protein>
<reference evidence="1 2" key="1">
    <citation type="journal article" date="2019" name="G3 (Bethesda)">
        <title>Sequencing of a Wild Apple (Malus baccata) Genome Unravels the Differences Between Cultivated and Wild Apple Species Regarding Disease Resistance and Cold Tolerance.</title>
        <authorList>
            <person name="Chen X."/>
        </authorList>
    </citation>
    <scope>NUCLEOTIDE SEQUENCE [LARGE SCALE GENOMIC DNA]</scope>
    <source>
        <strain evidence="2">cv. Shandingzi</strain>
        <tissue evidence="1">Leaves</tissue>
    </source>
</reference>
<keyword evidence="2" id="KW-1185">Reference proteome</keyword>